<keyword evidence="12" id="KW-1185">Reference proteome</keyword>
<keyword evidence="4" id="KW-0963">Cytoplasm</keyword>
<evidence type="ECO:0000256" key="2">
    <source>
        <dbReference type="ARBA" id="ARBA00006823"/>
    </source>
</evidence>
<evidence type="ECO:0000256" key="1">
    <source>
        <dbReference type="ARBA" id="ARBA00004496"/>
    </source>
</evidence>
<comment type="function">
    <text evidence="8">Involved in DNA mismatch repair in slow-growing cells. Acts as a chaperone during the assembly of the 26S proteasome, specifically of the base subcomplex of the 19S regulatory complex (RC).</text>
</comment>
<evidence type="ECO:0000259" key="10">
    <source>
        <dbReference type="Pfam" id="PF18795"/>
    </source>
</evidence>
<evidence type="ECO:0000256" key="4">
    <source>
        <dbReference type="ARBA" id="ARBA00022490"/>
    </source>
</evidence>
<dbReference type="GO" id="GO:0005737">
    <property type="term" value="C:cytoplasm"/>
    <property type="evidence" value="ECO:0007669"/>
    <property type="project" value="UniProtKB-SubCell"/>
</dbReference>
<feature type="domain" description="DNA mismatch repair protein HSM3 N-terminal" evidence="10">
    <location>
        <begin position="20"/>
        <end position="253"/>
    </location>
</feature>
<evidence type="ECO:0000259" key="9">
    <source>
        <dbReference type="Pfam" id="PF18794"/>
    </source>
</evidence>
<evidence type="ECO:0000313" key="11">
    <source>
        <dbReference type="EMBL" id="GMM54799.1"/>
    </source>
</evidence>
<dbReference type="InterPro" id="IPR040752">
    <property type="entry name" value="HSM3_C"/>
</dbReference>
<dbReference type="Gene3D" id="1.25.40.580">
    <property type="match status" value="1"/>
</dbReference>
<protein>
    <recommendedName>
        <fullName evidence="3">DNA mismatch repair protein HSM3</fullName>
    </recommendedName>
</protein>
<evidence type="ECO:0000256" key="6">
    <source>
        <dbReference type="ARBA" id="ARBA00023186"/>
    </source>
</evidence>
<comment type="similarity">
    <text evidence="2">Belongs to the proteasome subunit S5B/HSM3 family.</text>
</comment>
<dbReference type="Gene3D" id="1.25.10.50">
    <property type="match status" value="1"/>
</dbReference>
<dbReference type="Proteomes" id="UP001377567">
    <property type="component" value="Unassembled WGS sequence"/>
</dbReference>
<keyword evidence="7" id="KW-0234">DNA repair</keyword>
<comment type="caution">
    <text evidence="11">The sequence shown here is derived from an EMBL/GenBank/DDBJ whole genome shotgun (WGS) entry which is preliminary data.</text>
</comment>
<accession>A0AAV5RW83</accession>
<evidence type="ECO:0000313" key="12">
    <source>
        <dbReference type="Proteomes" id="UP001377567"/>
    </source>
</evidence>
<dbReference type="InterPro" id="IPR041335">
    <property type="entry name" value="HSM3_N"/>
</dbReference>
<evidence type="ECO:0000256" key="7">
    <source>
        <dbReference type="ARBA" id="ARBA00023204"/>
    </source>
</evidence>
<dbReference type="GO" id="GO:0006281">
    <property type="term" value="P:DNA repair"/>
    <property type="evidence" value="ECO:0007669"/>
    <property type="project" value="UniProtKB-KW"/>
</dbReference>
<proteinExistence type="inferred from homology"/>
<evidence type="ECO:0000256" key="3">
    <source>
        <dbReference type="ARBA" id="ARBA00019167"/>
    </source>
</evidence>
<organism evidence="11 12">
    <name type="scientific">Maudiozyma humilis</name>
    <name type="common">Sour dough yeast</name>
    <name type="synonym">Kazachstania humilis</name>
    <dbReference type="NCBI Taxonomy" id="51915"/>
    <lineage>
        <taxon>Eukaryota</taxon>
        <taxon>Fungi</taxon>
        <taxon>Dikarya</taxon>
        <taxon>Ascomycota</taxon>
        <taxon>Saccharomycotina</taxon>
        <taxon>Saccharomycetes</taxon>
        <taxon>Saccharomycetales</taxon>
        <taxon>Saccharomycetaceae</taxon>
        <taxon>Maudiozyma</taxon>
    </lineage>
</organism>
<dbReference type="Pfam" id="PF18795">
    <property type="entry name" value="HSM3_N"/>
    <property type="match status" value="1"/>
</dbReference>
<comment type="subcellular location">
    <subcellularLocation>
        <location evidence="1">Cytoplasm</location>
    </subcellularLocation>
</comment>
<name>A0AAV5RW83_MAUHU</name>
<evidence type="ECO:0000256" key="8">
    <source>
        <dbReference type="ARBA" id="ARBA00024671"/>
    </source>
</evidence>
<reference evidence="11 12" key="1">
    <citation type="journal article" date="2023" name="Elife">
        <title>Identification of key yeast species and microbe-microbe interactions impacting larval growth of Drosophila in the wild.</title>
        <authorList>
            <person name="Mure A."/>
            <person name="Sugiura Y."/>
            <person name="Maeda R."/>
            <person name="Honda K."/>
            <person name="Sakurai N."/>
            <person name="Takahashi Y."/>
            <person name="Watada M."/>
            <person name="Katoh T."/>
            <person name="Gotoh A."/>
            <person name="Gotoh Y."/>
            <person name="Taniguchi I."/>
            <person name="Nakamura K."/>
            <person name="Hayashi T."/>
            <person name="Katayama T."/>
            <person name="Uemura T."/>
            <person name="Hattori Y."/>
        </authorList>
    </citation>
    <scope>NUCLEOTIDE SEQUENCE [LARGE SCALE GENOMIC DNA]</scope>
    <source>
        <strain evidence="11 12">KH-74</strain>
    </source>
</reference>
<gene>
    <name evidence="11" type="ORF">DAKH74_014150</name>
</gene>
<sequence length="497" mass="57201">MNEETTAPQNPLKFSELGELLLSLGESSDIAYVNKLIERCSLNLSTLTKLGEDPSDILAAIKGVILSDTHYEGFDYEELLTLLDNIMNLCPFETIVAIYTVDDVVQALNSRIPHLVRTACKVISRVQPLDYLLTIEQKYGVMSIFVDVYFDATTDLTVINEMESVLRVVSVNLEVRNFILNDKEELLLKVKTNSESLILSRLLELLTIELNEMKSIQELNEQVFIFSDKEILGMIEKDYFDFINLLRYIISMFENINSRGKELTLIERGNDDLSKLLLDKFSYVIPVIGDIWKRNVADVTLLARSYFFRFFELVSYLPDYDYFKLLDQVYLTIDYDNPDVIDFLSFVNPLYLAQYCSELVSNYVKAVPSHLTILRNLISTPDSFLLIKQKCTSSSILALPYFEQMVLLEKMSQFEYSVKFLVSYLPEVMNNLINDGDVNNIVEPETVELRSSVVRNMLHFPETDLLQWYIPLTNELYKINNPGKTTVPGTKIEQVFL</sequence>
<evidence type="ECO:0000256" key="5">
    <source>
        <dbReference type="ARBA" id="ARBA00022763"/>
    </source>
</evidence>
<dbReference type="Pfam" id="PF18794">
    <property type="entry name" value="HSM3_C"/>
    <property type="match status" value="1"/>
</dbReference>
<dbReference type="AlphaFoldDB" id="A0AAV5RW83"/>
<keyword evidence="5" id="KW-0227">DNA damage</keyword>
<dbReference type="EMBL" id="BTGD01000003">
    <property type="protein sequence ID" value="GMM54799.1"/>
    <property type="molecule type" value="Genomic_DNA"/>
</dbReference>
<keyword evidence="6" id="KW-0143">Chaperone</keyword>
<feature type="domain" description="DNA mismatch repair protein HSM3 C-terminal" evidence="9">
    <location>
        <begin position="322"/>
        <end position="482"/>
    </location>
</feature>
<dbReference type="CDD" id="cd12794">
    <property type="entry name" value="Hsm3_like"/>
    <property type="match status" value="1"/>
</dbReference>